<accession>A0AAV4X7D6</accession>
<evidence type="ECO:0000313" key="1">
    <source>
        <dbReference type="EMBL" id="GIY90383.1"/>
    </source>
</evidence>
<sequence length="99" mass="11287">MKARAHYVVKRLLITHTQKEEASWGDGRAISRVIPVSALDPKPGGEPRLWTQNDFSVSIKRTLTMKPPRSPKVQHRNFSLWVNVSGRNRSTASEEQTHK</sequence>
<keyword evidence="2" id="KW-1185">Reference proteome</keyword>
<organism evidence="1 2">
    <name type="scientific">Caerostris darwini</name>
    <dbReference type="NCBI Taxonomy" id="1538125"/>
    <lineage>
        <taxon>Eukaryota</taxon>
        <taxon>Metazoa</taxon>
        <taxon>Ecdysozoa</taxon>
        <taxon>Arthropoda</taxon>
        <taxon>Chelicerata</taxon>
        <taxon>Arachnida</taxon>
        <taxon>Araneae</taxon>
        <taxon>Araneomorphae</taxon>
        <taxon>Entelegynae</taxon>
        <taxon>Araneoidea</taxon>
        <taxon>Araneidae</taxon>
        <taxon>Caerostris</taxon>
    </lineage>
</organism>
<gene>
    <name evidence="1" type="ORF">CDAR_417431</name>
</gene>
<name>A0AAV4X7D6_9ARAC</name>
<comment type="caution">
    <text evidence="1">The sequence shown here is derived from an EMBL/GenBank/DDBJ whole genome shotgun (WGS) entry which is preliminary data.</text>
</comment>
<protein>
    <submittedName>
        <fullName evidence="1">Uncharacterized protein</fullName>
    </submittedName>
</protein>
<dbReference type="EMBL" id="BPLQ01015712">
    <property type="protein sequence ID" value="GIY90383.1"/>
    <property type="molecule type" value="Genomic_DNA"/>
</dbReference>
<reference evidence="1 2" key="1">
    <citation type="submission" date="2021-06" db="EMBL/GenBank/DDBJ databases">
        <title>Caerostris darwini draft genome.</title>
        <authorList>
            <person name="Kono N."/>
            <person name="Arakawa K."/>
        </authorList>
    </citation>
    <scope>NUCLEOTIDE SEQUENCE [LARGE SCALE GENOMIC DNA]</scope>
</reference>
<dbReference type="AlphaFoldDB" id="A0AAV4X7D6"/>
<proteinExistence type="predicted"/>
<dbReference type="Proteomes" id="UP001054837">
    <property type="component" value="Unassembled WGS sequence"/>
</dbReference>
<evidence type="ECO:0000313" key="2">
    <source>
        <dbReference type="Proteomes" id="UP001054837"/>
    </source>
</evidence>